<dbReference type="AlphaFoldDB" id="A0A1F6TVT1"/>
<organism evidence="2 3">
    <name type="scientific">Candidatus Muproteobacteria bacterium RBG_16_65_34</name>
    <dbReference type="NCBI Taxonomy" id="1817760"/>
    <lineage>
        <taxon>Bacteria</taxon>
        <taxon>Pseudomonadati</taxon>
        <taxon>Pseudomonadota</taxon>
        <taxon>Candidatus Muproteobacteria</taxon>
    </lineage>
</organism>
<keyword evidence="1" id="KW-1133">Transmembrane helix</keyword>
<feature type="transmembrane region" description="Helical" evidence="1">
    <location>
        <begin position="14"/>
        <end position="33"/>
    </location>
</feature>
<keyword evidence="1" id="KW-0812">Transmembrane</keyword>
<proteinExistence type="predicted"/>
<keyword evidence="1" id="KW-0472">Membrane</keyword>
<evidence type="ECO:0000256" key="1">
    <source>
        <dbReference type="SAM" id="Phobius"/>
    </source>
</evidence>
<accession>A0A1F6TVT1</accession>
<sequence length="93" mass="10816">MAPEDPLLQSPRRFFARGWLAWLILIPAVLATLALGVLFFALFLALLAVAALVIGLRLWWLRRRPHRPRSSEIIEAEYEVIQEREKTNRKQPK</sequence>
<protein>
    <submittedName>
        <fullName evidence="2">Uncharacterized protein</fullName>
    </submittedName>
</protein>
<reference evidence="2 3" key="1">
    <citation type="journal article" date="2016" name="Nat. Commun.">
        <title>Thousands of microbial genomes shed light on interconnected biogeochemical processes in an aquifer system.</title>
        <authorList>
            <person name="Anantharaman K."/>
            <person name="Brown C.T."/>
            <person name="Hug L.A."/>
            <person name="Sharon I."/>
            <person name="Castelle C.J."/>
            <person name="Probst A.J."/>
            <person name="Thomas B.C."/>
            <person name="Singh A."/>
            <person name="Wilkins M.J."/>
            <person name="Karaoz U."/>
            <person name="Brodie E.L."/>
            <person name="Williams K.H."/>
            <person name="Hubbard S.S."/>
            <person name="Banfield J.F."/>
        </authorList>
    </citation>
    <scope>NUCLEOTIDE SEQUENCE [LARGE SCALE GENOMIC DNA]</scope>
</reference>
<evidence type="ECO:0000313" key="3">
    <source>
        <dbReference type="Proteomes" id="UP000178885"/>
    </source>
</evidence>
<feature type="transmembrane region" description="Helical" evidence="1">
    <location>
        <begin position="39"/>
        <end position="60"/>
    </location>
</feature>
<dbReference type="EMBL" id="MFSU01000003">
    <property type="protein sequence ID" value="OGI49205.1"/>
    <property type="molecule type" value="Genomic_DNA"/>
</dbReference>
<comment type="caution">
    <text evidence="2">The sequence shown here is derived from an EMBL/GenBank/DDBJ whole genome shotgun (WGS) entry which is preliminary data.</text>
</comment>
<evidence type="ECO:0000313" key="2">
    <source>
        <dbReference type="EMBL" id="OGI49205.1"/>
    </source>
</evidence>
<dbReference type="Proteomes" id="UP000178885">
    <property type="component" value="Unassembled WGS sequence"/>
</dbReference>
<gene>
    <name evidence="2" type="ORF">A2151_06745</name>
</gene>
<name>A0A1F6TVT1_9PROT</name>